<feature type="non-terminal residue" evidence="1">
    <location>
        <position position="156"/>
    </location>
</feature>
<accession>A0ABT3EKY3</accession>
<comment type="caution">
    <text evidence="1">The sequence shown here is derived from an EMBL/GenBank/DDBJ whole genome shotgun (WGS) entry which is preliminary data.</text>
</comment>
<reference evidence="1" key="1">
    <citation type="submission" date="2022-10" db="EMBL/GenBank/DDBJ databases">
        <title>Flavobacterium sp. nov., a bacterium isolated from lake sediment.</title>
        <authorList>
            <person name="Qu J.-H."/>
        </authorList>
    </citation>
    <scope>NUCLEOTIDE SEQUENCE</scope>
    <source>
        <strain evidence="1">TH16-21</strain>
    </source>
</reference>
<protein>
    <recommendedName>
        <fullName evidence="3">Ig-like domain-containing protein</fullName>
    </recommendedName>
</protein>
<proteinExistence type="predicted"/>
<feature type="non-terminal residue" evidence="1">
    <location>
        <position position="1"/>
    </location>
</feature>
<dbReference type="EMBL" id="JAPCIO010000029">
    <property type="protein sequence ID" value="MCW1149239.1"/>
    <property type="molecule type" value="Genomic_DNA"/>
</dbReference>
<gene>
    <name evidence="1" type="ORF">OJ995_13525</name>
</gene>
<organism evidence="1 2">
    <name type="scientific">Flavobacterium lacisediminis</name>
    <dbReference type="NCBI Taxonomy" id="2989705"/>
    <lineage>
        <taxon>Bacteria</taxon>
        <taxon>Pseudomonadati</taxon>
        <taxon>Bacteroidota</taxon>
        <taxon>Flavobacteriia</taxon>
        <taxon>Flavobacteriales</taxon>
        <taxon>Flavobacteriaceae</taxon>
        <taxon>Flavobacterium</taxon>
    </lineage>
</organism>
<keyword evidence="2" id="KW-1185">Reference proteome</keyword>
<name>A0ABT3EKY3_9FLAO</name>
<dbReference type="RefSeq" id="WP_264369916.1">
    <property type="nucleotide sequence ID" value="NZ_JAPCIO010000029.1"/>
</dbReference>
<sequence>NYSGALTYTFTPVGPTAGAGGLISGMVVGTSYTVTSSNGSCSSVASASFSNLAMLVTPAIPTITTTAPTCVAAGTSTITNYNAANTYVFTPAGPTAGAGGVISGMVVGTSYTVTSGNGSCTSVASASFTNLAVLPVPSQPTISTTAPTCSSDGIST</sequence>
<dbReference type="Proteomes" id="UP001165677">
    <property type="component" value="Unassembled WGS sequence"/>
</dbReference>
<evidence type="ECO:0000313" key="2">
    <source>
        <dbReference type="Proteomes" id="UP001165677"/>
    </source>
</evidence>
<evidence type="ECO:0000313" key="1">
    <source>
        <dbReference type="EMBL" id="MCW1149239.1"/>
    </source>
</evidence>
<evidence type="ECO:0008006" key="3">
    <source>
        <dbReference type="Google" id="ProtNLM"/>
    </source>
</evidence>